<evidence type="ECO:0000256" key="4">
    <source>
        <dbReference type="RuleBase" id="RU000418"/>
    </source>
</evidence>
<comment type="function">
    <text evidence="3 5">Together with its co-chaperonin GroES, plays an essential role in assisting protein folding. The GroEL-GroES system forms a nano-cage that allows encapsulation of the non-native substrate proteins and provides a physical environment optimized to promote and accelerate protein folding.</text>
</comment>
<dbReference type="Gene3D" id="3.50.7.10">
    <property type="entry name" value="GroEL"/>
    <property type="match status" value="1"/>
</dbReference>
<keyword evidence="3" id="KW-0963">Cytoplasm</keyword>
<comment type="caution">
    <text evidence="8">The sequence shown here is derived from an EMBL/GenBank/DDBJ whole genome shotgun (WGS) entry which is preliminary data.</text>
</comment>
<dbReference type="GO" id="GO:0042026">
    <property type="term" value="P:protein refolding"/>
    <property type="evidence" value="ECO:0007669"/>
    <property type="project" value="UniProtKB-UniRule"/>
</dbReference>
<evidence type="ECO:0000313" key="8">
    <source>
        <dbReference type="EMBL" id="OHA07668.1"/>
    </source>
</evidence>
<dbReference type="PRINTS" id="PR00298">
    <property type="entry name" value="CHAPERONIN60"/>
</dbReference>
<reference evidence="8 9" key="1">
    <citation type="journal article" date="2016" name="Nat. Commun.">
        <title>Thousands of microbial genomes shed light on interconnected biogeochemical processes in an aquifer system.</title>
        <authorList>
            <person name="Anantharaman K."/>
            <person name="Brown C.T."/>
            <person name="Hug L.A."/>
            <person name="Sharon I."/>
            <person name="Castelle C.J."/>
            <person name="Probst A.J."/>
            <person name="Thomas B.C."/>
            <person name="Singh A."/>
            <person name="Wilkins M.J."/>
            <person name="Karaoz U."/>
            <person name="Brodie E.L."/>
            <person name="Williams K.H."/>
            <person name="Hubbard S.S."/>
            <person name="Banfield J.F."/>
        </authorList>
    </citation>
    <scope>NUCLEOTIDE SEQUENCE [LARGE SCALE GENOMIC DNA]</scope>
</reference>
<feature type="coiled-coil region" evidence="6">
    <location>
        <begin position="338"/>
        <end position="365"/>
    </location>
</feature>
<evidence type="ECO:0000256" key="7">
    <source>
        <dbReference type="SAM" id="MobiDB-lite"/>
    </source>
</evidence>
<name>A0A1G2L7N2_9BACT</name>
<dbReference type="NCBIfam" id="TIGR02348">
    <property type="entry name" value="GroEL"/>
    <property type="match status" value="1"/>
</dbReference>
<dbReference type="GO" id="GO:0005524">
    <property type="term" value="F:ATP binding"/>
    <property type="evidence" value="ECO:0007669"/>
    <property type="project" value="UniProtKB-UniRule"/>
</dbReference>
<protein>
    <recommendedName>
        <fullName evidence="3">Chaperonin GroEL</fullName>
        <ecNumber evidence="3">5.6.1.7</ecNumber>
    </recommendedName>
    <alternativeName>
        <fullName evidence="3">60 kDa chaperonin</fullName>
    </alternativeName>
    <alternativeName>
        <fullName evidence="3">Chaperonin-60</fullName>
        <shortName evidence="3">Cpn60</shortName>
    </alternativeName>
</protein>
<dbReference type="SUPFAM" id="SSF52029">
    <property type="entry name" value="GroEL apical domain-like"/>
    <property type="match status" value="1"/>
</dbReference>
<dbReference type="InterPro" id="IPR001844">
    <property type="entry name" value="Cpn60/GroEL"/>
</dbReference>
<organism evidence="8 9">
    <name type="scientific">Candidatus Sungbacteria bacterium RIFCSPLOWO2_01_FULL_47_10</name>
    <dbReference type="NCBI Taxonomy" id="1802276"/>
    <lineage>
        <taxon>Bacteria</taxon>
        <taxon>Candidatus Sungiibacteriota</taxon>
    </lineage>
</organism>
<dbReference type="FunFam" id="3.50.7.10:FF:000001">
    <property type="entry name" value="60 kDa chaperonin"/>
    <property type="match status" value="1"/>
</dbReference>
<dbReference type="AlphaFoldDB" id="A0A1G2L7N2"/>
<dbReference type="GO" id="GO:0016853">
    <property type="term" value="F:isomerase activity"/>
    <property type="evidence" value="ECO:0007669"/>
    <property type="project" value="UniProtKB-KW"/>
</dbReference>
<dbReference type="SUPFAM" id="SSF48592">
    <property type="entry name" value="GroEL equatorial domain-like"/>
    <property type="match status" value="2"/>
</dbReference>
<evidence type="ECO:0000256" key="3">
    <source>
        <dbReference type="HAMAP-Rule" id="MF_00600"/>
    </source>
</evidence>
<keyword evidence="2 3" id="KW-0143">Chaperone</keyword>
<dbReference type="EC" id="5.6.1.7" evidence="3"/>
<dbReference type="GO" id="GO:0005737">
    <property type="term" value="C:cytoplasm"/>
    <property type="evidence" value="ECO:0007669"/>
    <property type="project" value="UniProtKB-SubCell"/>
</dbReference>
<dbReference type="HAMAP" id="MF_00600">
    <property type="entry name" value="CH60"/>
    <property type="match status" value="1"/>
</dbReference>
<keyword evidence="3" id="KW-0413">Isomerase</keyword>
<dbReference type="InterPro" id="IPR027413">
    <property type="entry name" value="GROEL-like_equatorial_sf"/>
</dbReference>
<gene>
    <name evidence="3" type="primary">groEL</name>
    <name evidence="3" type="synonym">groL</name>
    <name evidence="8" type="ORF">A2934_05835</name>
</gene>
<comment type="similarity">
    <text evidence="1 3 4">Belongs to the chaperonin (HSP60) family.</text>
</comment>
<accession>A0A1G2L7N2</accession>
<feature type="binding site" evidence="3">
    <location>
        <begin position="86"/>
        <end position="90"/>
    </location>
    <ligand>
        <name>ATP</name>
        <dbReference type="ChEBI" id="CHEBI:30616"/>
    </ligand>
</feature>
<dbReference type="NCBIfam" id="NF000592">
    <property type="entry name" value="PRK00013.1"/>
    <property type="match status" value="1"/>
</dbReference>
<feature type="binding site" evidence="3">
    <location>
        <position position="414"/>
    </location>
    <ligand>
        <name>ATP</name>
        <dbReference type="ChEBI" id="CHEBI:30616"/>
    </ligand>
</feature>
<dbReference type="Gene3D" id="3.30.260.10">
    <property type="entry name" value="TCP-1-like chaperonin intermediate domain"/>
    <property type="match status" value="1"/>
</dbReference>
<keyword evidence="6" id="KW-0175">Coiled coil</keyword>
<evidence type="ECO:0000256" key="2">
    <source>
        <dbReference type="ARBA" id="ARBA00023186"/>
    </source>
</evidence>
<evidence type="ECO:0000256" key="6">
    <source>
        <dbReference type="SAM" id="Coils"/>
    </source>
</evidence>
<dbReference type="CDD" id="cd03344">
    <property type="entry name" value="GroEL"/>
    <property type="match status" value="1"/>
</dbReference>
<feature type="binding site" evidence="3">
    <location>
        <begin position="29"/>
        <end position="32"/>
    </location>
    <ligand>
        <name>ATP</name>
        <dbReference type="ChEBI" id="CHEBI:30616"/>
    </ligand>
</feature>
<keyword evidence="3" id="KW-0067">ATP-binding</keyword>
<dbReference type="Gene3D" id="1.10.560.10">
    <property type="entry name" value="GroEL-like equatorial domain"/>
    <property type="match status" value="1"/>
</dbReference>
<feature type="binding site" evidence="3">
    <location>
        <position position="509"/>
    </location>
    <ligand>
        <name>ATP</name>
        <dbReference type="ChEBI" id="CHEBI:30616"/>
    </ligand>
</feature>
<keyword evidence="3" id="KW-0547">Nucleotide-binding</keyword>
<feature type="compositionally biased region" description="Gly residues" evidence="7">
    <location>
        <begin position="551"/>
        <end position="561"/>
    </location>
</feature>
<dbReference type="Pfam" id="PF00118">
    <property type="entry name" value="Cpn60_TCP1"/>
    <property type="match status" value="1"/>
</dbReference>
<dbReference type="PANTHER" id="PTHR45633">
    <property type="entry name" value="60 KDA HEAT SHOCK PROTEIN, MITOCHONDRIAL"/>
    <property type="match status" value="1"/>
</dbReference>
<comment type="subcellular location">
    <subcellularLocation>
        <location evidence="3">Cytoplasm</location>
    </subcellularLocation>
</comment>
<dbReference type="InterPro" id="IPR002423">
    <property type="entry name" value="Cpn60/GroEL/TCP-1"/>
</dbReference>
<evidence type="ECO:0000256" key="5">
    <source>
        <dbReference type="RuleBase" id="RU000419"/>
    </source>
</evidence>
<evidence type="ECO:0000313" key="9">
    <source>
        <dbReference type="Proteomes" id="UP000177982"/>
    </source>
</evidence>
<dbReference type="NCBIfam" id="NF009487">
    <property type="entry name" value="PRK12849.1"/>
    <property type="match status" value="1"/>
</dbReference>
<feature type="region of interest" description="Disordered" evidence="7">
    <location>
        <begin position="540"/>
        <end position="561"/>
    </location>
</feature>
<sequence length="561" mass="60058">MAKQILFDEKARHALKRGVDTLANTVKVTLGPKGRNVVLDKGYGAPTITNDGVSIAKEIELEDKFENLGAELIKEVASKTNDKVGDGTTTATILAQSVITEGLRYALAGVNAVSLRRGLEEALKKAVAELKKCAKPIKTQEEVAQVATISAESEEFGKIIAEAIEKVGKDGAITVEESQGTGIEKEVVEGLQFDRGYVSPYMVTNAERMEAVMQDANILITDKKISSIQDILPLLEKLAKTGKKELVIVADDVEGDALATLVVNRLRGGFNALAVKAPGFGDRRKEMLEDIAVVTGGKVISEEVGLKLENTDLDMLGRARRVVADKDNTTIIGGEGKKQDIDKRVKQLKSQVERTTSEFDREKLEERLAKLSGGVAIIKVGAATETEMKYVKLKLEDAVAATKAALAEGIVPGGGTAYLKAAVSIEEEWKKMSAGEKEKMTDEMKAAYTILLRALEEPMAQIAANAGKRQGEIVSKIKEKLAADPKSNAGYDAAKDVISPDMVKAGIVDPVKVARMALENAVSIAAMFLSMEAAVTELPKKESPMPQMPPGGMGGMGGMDY</sequence>
<dbReference type="EMBL" id="MHQO01000005">
    <property type="protein sequence ID" value="OHA07668.1"/>
    <property type="molecule type" value="Genomic_DNA"/>
</dbReference>
<dbReference type="Proteomes" id="UP000177982">
    <property type="component" value="Unassembled WGS sequence"/>
</dbReference>
<dbReference type="InterPro" id="IPR027409">
    <property type="entry name" value="GroEL-like_apical_dom_sf"/>
</dbReference>
<feature type="binding site" evidence="3">
    <location>
        <begin position="492"/>
        <end position="494"/>
    </location>
    <ligand>
        <name>ATP</name>
        <dbReference type="ChEBI" id="CHEBI:30616"/>
    </ligand>
</feature>
<proteinExistence type="inferred from homology"/>
<dbReference type="NCBIfam" id="NF009489">
    <property type="entry name" value="PRK12851.1"/>
    <property type="match status" value="1"/>
</dbReference>
<evidence type="ECO:0000256" key="1">
    <source>
        <dbReference type="ARBA" id="ARBA00006607"/>
    </source>
</evidence>
<comment type="subunit">
    <text evidence="3 5">Forms a cylinder of 14 subunits composed of two heptameric rings stacked back-to-back. Interacts with the co-chaperonin GroES.</text>
</comment>
<dbReference type="NCBIfam" id="NF009488">
    <property type="entry name" value="PRK12850.1"/>
    <property type="match status" value="1"/>
</dbReference>
<dbReference type="GO" id="GO:0051082">
    <property type="term" value="F:unfolded protein binding"/>
    <property type="evidence" value="ECO:0007669"/>
    <property type="project" value="UniProtKB-UniRule"/>
</dbReference>
<comment type="caution">
    <text evidence="3">Lacks conserved residue(s) required for the propagation of feature annotation.</text>
</comment>
<dbReference type="InterPro" id="IPR027410">
    <property type="entry name" value="TCP-1-like_intermed_sf"/>
</dbReference>
<dbReference type="GO" id="GO:0140662">
    <property type="term" value="F:ATP-dependent protein folding chaperone"/>
    <property type="evidence" value="ECO:0007669"/>
    <property type="project" value="InterPro"/>
</dbReference>